<dbReference type="InterPro" id="IPR053876">
    <property type="entry name" value="Phage_int_M"/>
</dbReference>
<organism evidence="9 10">
    <name type="scientific">Novilysobacter erysipheiresistens</name>
    <dbReference type="NCBI Taxonomy" id="1749332"/>
    <lineage>
        <taxon>Bacteria</taxon>
        <taxon>Pseudomonadati</taxon>
        <taxon>Pseudomonadota</taxon>
        <taxon>Gammaproteobacteria</taxon>
        <taxon>Lysobacterales</taxon>
        <taxon>Lysobacteraceae</taxon>
        <taxon>Novilysobacter</taxon>
    </lineage>
</organism>
<dbReference type="InterPro" id="IPR025166">
    <property type="entry name" value="Integrase_DNA_bind_dom"/>
</dbReference>
<evidence type="ECO:0000256" key="6">
    <source>
        <dbReference type="SAM" id="Coils"/>
    </source>
</evidence>
<dbReference type="EMBL" id="JAXGFP010000001">
    <property type="protein sequence ID" value="MEG3182492.1"/>
    <property type="molecule type" value="Genomic_DNA"/>
</dbReference>
<dbReference type="CDD" id="cd00801">
    <property type="entry name" value="INT_P4_C"/>
    <property type="match status" value="1"/>
</dbReference>
<dbReference type="Pfam" id="PF13356">
    <property type="entry name" value="Arm-DNA-bind_3"/>
    <property type="match status" value="1"/>
</dbReference>
<dbReference type="PROSITE" id="PS51898">
    <property type="entry name" value="TYR_RECOMBINASE"/>
    <property type="match status" value="1"/>
</dbReference>
<dbReference type="PROSITE" id="PS51900">
    <property type="entry name" value="CB"/>
    <property type="match status" value="1"/>
</dbReference>
<protein>
    <submittedName>
        <fullName evidence="9">Tyrosine-type recombinase/integrase</fullName>
    </submittedName>
</protein>
<evidence type="ECO:0000256" key="2">
    <source>
        <dbReference type="ARBA" id="ARBA00022908"/>
    </source>
</evidence>
<gene>
    <name evidence="9" type="ORF">SNE34_00495</name>
</gene>
<comment type="caution">
    <text evidence="9">The sequence shown here is derived from an EMBL/GenBank/DDBJ whole genome shotgun (WGS) entry which is preliminary data.</text>
</comment>
<evidence type="ECO:0000256" key="5">
    <source>
        <dbReference type="PROSITE-ProRule" id="PRU01248"/>
    </source>
</evidence>
<keyword evidence="2" id="KW-0229">DNA integration</keyword>
<dbReference type="InterPro" id="IPR013762">
    <property type="entry name" value="Integrase-like_cat_sf"/>
</dbReference>
<keyword evidence="4" id="KW-0233">DNA recombination</keyword>
<dbReference type="PANTHER" id="PTHR30629:SF2">
    <property type="entry name" value="PROPHAGE INTEGRASE INTS-RELATED"/>
    <property type="match status" value="1"/>
</dbReference>
<name>A0ABU7YUT2_9GAMM</name>
<dbReference type="PANTHER" id="PTHR30629">
    <property type="entry name" value="PROPHAGE INTEGRASE"/>
    <property type="match status" value="1"/>
</dbReference>
<dbReference type="Gene3D" id="1.10.443.10">
    <property type="entry name" value="Intergrase catalytic core"/>
    <property type="match status" value="1"/>
</dbReference>
<evidence type="ECO:0000313" key="10">
    <source>
        <dbReference type="Proteomes" id="UP001355056"/>
    </source>
</evidence>
<comment type="similarity">
    <text evidence="1">Belongs to the 'phage' integrase family.</text>
</comment>
<dbReference type="RefSeq" id="WP_332613683.1">
    <property type="nucleotide sequence ID" value="NZ_JAXGFP010000001.1"/>
</dbReference>
<keyword evidence="10" id="KW-1185">Reference proteome</keyword>
<dbReference type="Gene3D" id="3.30.160.390">
    <property type="entry name" value="Integrase, DNA-binding domain"/>
    <property type="match status" value="1"/>
</dbReference>
<dbReference type="InterPro" id="IPR011010">
    <property type="entry name" value="DNA_brk_join_enz"/>
</dbReference>
<evidence type="ECO:0000256" key="3">
    <source>
        <dbReference type="ARBA" id="ARBA00023125"/>
    </source>
</evidence>
<evidence type="ECO:0000256" key="1">
    <source>
        <dbReference type="ARBA" id="ARBA00008857"/>
    </source>
</evidence>
<dbReference type="InterPro" id="IPR010998">
    <property type="entry name" value="Integrase_recombinase_N"/>
</dbReference>
<evidence type="ECO:0000259" key="7">
    <source>
        <dbReference type="PROSITE" id="PS51898"/>
    </source>
</evidence>
<reference evidence="9 10" key="1">
    <citation type="journal article" date="2016" name="Int. J. Syst. Evol. Microbiol.">
        <title>Lysobacter erysipheiresistens sp. nov., an antagonist of powdery mildew, isolated from tobacco-cultivated soil.</title>
        <authorList>
            <person name="Xie B."/>
            <person name="Li T."/>
            <person name="Lin X."/>
            <person name="Wang C.J."/>
            <person name="Chen Y.J."/>
            <person name="Liu W.J."/>
            <person name="Zhao Z.W."/>
        </authorList>
    </citation>
    <scope>NUCLEOTIDE SEQUENCE [LARGE SCALE GENOMIC DNA]</scope>
    <source>
        <strain evidence="9 10">RS-LYSO-3</strain>
    </source>
</reference>
<dbReference type="SUPFAM" id="SSF56349">
    <property type="entry name" value="DNA breaking-rejoining enzymes"/>
    <property type="match status" value="1"/>
</dbReference>
<dbReference type="Gene3D" id="1.10.150.130">
    <property type="match status" value="1"/>
</dbReference>
<dbReference type="InterPro" id="IPR002104">
    <property type="entry name" value="Integrase_catalytic"/>
</dbReference>
<dbReference type="InterPro" id="IPR038488">
    <property type="entry name" value="Integrase_DNA-bd_sf"/>
</dbReference>
<dbReference type="InterPro" id="IPR044068">
    <property type="entry name" value="CB"/>
</dbReference>
<evidence type="ECO:0000256" key="4">
    <source>
        <dbReference type="ARBA" id="ARBA00023172"/>
    </source>
</evidence>
<dbReference type="Pfam" id="PF00589">
    <property type="entry name" value="Phage_integrase"/>
    <property type="match status" value="1"/>
</dbReference>
<dbReference type="Pfam" id="PF22022">
    <property type="entry name" value="Phage_int_M"/>
    <property type="match status" value="1"/>
</dbReference>
<evidence type="ECO:0000259" key="8">
    <source>
        <dbReference type="PROSITE" id="PS51900"/>
    </source>
</evidence>
<dbReference type="Proteomes" id="UP001355056">
    <property type="component" value="Unassembled WGS sequence"/>
</dbReference>
<sequence>MATHKRKPPQTHHLDDDYIRSRARPAKGNVIDFDDQINGFAVRFTPKGTPTFLYCYGSSLAGGSARRMVIGRWTPDSGLSASSVMPAMRKLAKSYRGQVDNGRDPYKERQEAVDERKAAEAERKAAQRREEAEVTVDELCDLYLAEHGPKLRPATKRKTELRMARYLRPVWGERKAKDITKADVIALLKPVRAAGKRCEVVHMLSMVTGLFNFAVDDDELEAITDNPARGLKKKLITKNERPPARDRALTTQREFRAFYLVTQPGIYKGQVMGKDKAMHPDEAACLRLMMLTGCRPSEAAGLPWSEVDMFAKVWNKPADVPGRSKSRRADVVPLVDEAMAILQARRGNGSDFVFPAQRGMGKKPLTENRLAGALRGVGHRLARMGIEPWTPHDLRRTVTTGLYEIDVDTYLVKRTLNHATTGVTDTHYNKHTFMRQRRAALEGWAAYLEQTTRGTRPDVPDNVVPFAKVGGR</sequence>
<proteinExistence type="inferred from homology"/>
<feature type="domain" description="Core-binding (CB)" evidence="8">
    <location>
        <begin position="134"/>
        <end position="215"/>
    </location>
</feature>
<feature type="coiled-coil region" evidence="6">
    <location>
        <begin position="109"/>
        <end position="138"/>
    </location>
</feature>
<evidence type="ECO:0000313" key="9">
    <source>
        <dbReference type="EMBL" id="MEG3182492.1"/>
    </source>
</evidence>
<keyword evidence="3 5" id="KW-0238">DNA-binding</keyword>
<dbReference type="InterPro" id="IPR050808">
    <property type="entry name" value="Phage_Integrase"/>
</dbReference>
<feature type="domain" description="Tyr recombinase" evidence="7">
    <location>
        <begin position="244"/>
        <end position="441"/>
    </location>
</feature>
<keyword evidence="6" id="KW-0175">Coiled coil</keyword>
<accession>A0ABU7YUT2</accession>